<dbReference type="EMBL" id="PCVC01000047">
    <property type="protein sequence ID" value="PIQ66920.1"/>
    <property type="molecule type" value="Genomic_DNA"/>
</dbReference>
<name>A0A2H0K6N6_9BACT</name>
<dbReference type="SUPFAM" id="SSF64484">
    <property type="entry name" value="beta and beta-prime subunits of DNA dependent RNA-polymerase"/>
    <property type="match status" value="1"/>
</dbReference>
<feature type="non-terminal residue" evidence="7">
    <location>
        <position position="126"/>
    </location>
</feature>
<evidence type="ECO:0000313" key="8">
    <source>
        <dbReference type="Proteomes" id="UP000229834"/>
    </source>
</evidence>
<protein>
    <recommendedName>
        <fullName evidence="1">DNA-directed RNA polymerase</fullName>
        <ecNumber evidence="1">2.7.7.6</ecNumber>
    </recommendedName>
</protein>
<organism evidence="7 8">
    <name type="scientific">Candidatus Zambryskibacteria bacterium CG11_big_fil_rev_8_21_14_0_20_40_24</name>
    <dbReference type="NCBI Taxonomy" id="1975116"/>
    <lineage>
        <taxon>Bacteria</taxon>
        <taxon>Candidatus Zambryskiibacteriota</taxon>
    </lineage>
</organism>
<dbReference type="Gene3D" id="3.90.1100.10">
    <property type="match status" value="1"/>
</dbReference>
<keyword evidence="3" id="KW-0808">Transferase</keyword>
<dbReference type="Pfam" id="PF04563">
    <property type="entry name" value="RNA_pol_Rpb2_1"/>
    <property type="match status" value="1"/>
</dbReference>
<dbReference type="GO" id="GO:0000428">
    <property type="term" value="C:DNA-directed RNA polymerase complex"/>
    <property type="evidence" value="ECO:0007669"/>
    <property type="project" value="UniProtKB-KW"/>
</dbReference>
<evidence type="ECO:0000256" key="3">
    <source>
        <dbReference type="ARBA" id="ARBA00022679"/>
    </source>
</evidence>
<dbReference type="AlphaFoldDB" id="A0A2H0K6N6"/>
<keyword evidence="4" id="KW-0548">Nucleotidyltransferase</keyword>
<accession>A0A2H0K6N6</accession>
<evidence type="ECO:0000256" key="2">
    <source>
        <dbReference type="ARBA" id="ARBA00022478"/>
    </source>
</evidence>
<sequence length="126" mass="14855">MHNTNTKLPKKFFGKYRKPLVEIPNLVESQLTSFRWLIEKGLKEVFEEFSSIKDFSGKKFTLDFVGFELSEPKYDEYYAKDNKLSYEAPLKVRVKLTNHIVKTEKEQEIFMADFPLMTSHGTFMIS</sequence>
<reference evidence="7 8" key="1">
    <citation type="submission" date="2017-09" db="EMBL/GenBank/DDBJ databases">
        <title>Depth-based differentiation of microbial function through sediment-hosted aquifers and enrichment of novel symbionts in the deep terrestrial subsurface.</title>
        <authorList>
            <person name="Probst A.J."/>
            <person name="Ladd B."/>
            <person name="Jarett J.K."/>
            <person name="Geller-Mcgrath D.E."/>
            <person name="Sieber C.M."/>
            <person name="Emerson J.B."/>
            <person name="Anantharaman K."/>
            <person name="Thomas B.C."/>
            <person name="Malmstrom R."/>
            <person name="Stieglmeier M."/>
            <person name="Klingl A."/>
            <person name="Woyke T."/>
            <person name="Ryan C.M."/>
            <person name="Banfield J.F."/>
        </authorList>
    </citation>
    <scope>NUCLEOTIDE SEQUENCE [LARGE SCALE GENOMIC DNA]</scope>
    <source>
        <strain evidence="7">CG11_big_fil_rev_8_21_14_0_20_40_24</strain>
    </source>
</reference>
<evidence type="ECO:0000256" key="1">
    <source>
        <dbReference type="ARBA" id="ARBA00012418"/>
    </source>
</evidence>
<evidence type="ECO:0000313" key="7">
    <source>
        <dbReference type="EMBL" id="PIQ66920.1"/>
    </source>
</evidence>
<dbReference type="InterPro" id="IPR007644">
    <property type="entry name" value="RNA_pol_bsu_protrusion"/>
</dbReference>
<dbReference type="GO" id="GO:0003677">
    <property type="term" value="F:DNA binding"/>
    <property type="evidence" value="ECO:0007669"/>
    <property type="project" value="InterPro"/>
</dbReference>
<gene>
    <name evidence="7" type="ORF">COV95_01565</name>
</gene>
<dbReference type="GO" id="GO:0003899">
    <property type="term" value="F:DNA-directed RNA polymerase activity"/>
    <property type="evidence" value="ECO:0007669"/>
    <property type="project" value="UniProtKB-EC"/>
</dbReference>
<evidence type="ECO:0000256" key="4">
    <source>
        <dbReference type="ARBA" id="ARBA00022695"/>
    </source>
</evidence>
<feature type="domain" description="RNA polymerase beta subunit protrusion" evidence="6">
    <location>
        <begin position="25"/>
        <end position="120"/>
    </location>
</feature>
<dbReference type="GO" id="GO:0006351">
    <property type="term" value="P:DNA-templated transcription"/>
    <property type="evidence" value="ECO:0007669"/>
    <property type="project" value="InterPro"/>
</dbReference>
<proteinExistence type="predicted"/>
<evidence type="ECO:0000256" key="5">
    <source>
        <dbReference type="ARBA" id="ARBA00023163"/>
    </source>
</evidence>
<keyword evidence="2 7" id="KW-0240">DNA-directed RNA polymerase</keyword>
<keyword evidence="5" id="KW-0804">Transcription</keyword>
<comment type="caution">
    <text evidence="7">The sequence shown here is derived from an EMBL/GenBank/DDBJ whole genome shotgun (WGS) entry which is preliminary data.</text>
</comment>
<dbReference type="EC" id="2.7.7.6" evidence="1"/>
<evidence type="ECO:0000259" key="6">
    <source>
        <dbReference type="Pfam" id="PF04563"/>
    </source>
</evidence>
<dbReference type="Proteomes" id="UP000229834">
    <property type="component" value="Unassembled WGS sequence"/>
</dbReference>